<feature type="domain" description="Phosphoribosyltransferase" evidence="2">
    <location>
        <begin position="177"/>
        <end position="259"/>
    </location>
</feature>
<dbReference type="Pfam" id="PF18912">
    <property type="entry name" value="DZR_2"/>
    <property type="match status" value="1"/>
</dbReference>
<dbReference type="Pfam" id="PF00156">
    <property type="entry name" value="Pribosyltran"/>
    <property type="match status" value="1"/>
</dbReference>
<accession>A0ABV2I0L6</accession>
<evidence type="ECO:0000259" key="2">
    <source>
        <dbReference type="Pfam" id="PF00156"/>
    </source>
</evidence>
<dbReference type="EMBL" id="JBEPLM010000012">
    <property type="protein sequence ID" value="MET3595867.1"/>
    <property type="molecule type" value="Genomic_DNA"/>
</dbReference>
<dbReference type="Proteomes" id="UP001549036">
    <property type="component" value="Unassembled WGS sequence"/>
</dbReference>
<dbReference type="Gene3D" id="3.40.50.2020">
    <property type="match status" value="1"/>
</dbReference>
<dbReference type="InterPro" id="IPR044005">
    <property type="entry name" value="DZR_2"/>
</dbReference>
<evidence type="ECO:0000256" key="1">
    <source>
        <dbReference type="ARBA" id="ARBA00008007"/>
    </source>
</evidence>
<comment type="similarity">
    <text evidence="1">Belongs to the ComF/GntX family.</text>
</comment>
<protein>
    <submittedName>
        <fullName evidence="4">ComF family protein</fullName>
    </submittedName>
</protein>
<comment type="caution">
    <text evidence="4">The sequence shown here is derived from an EMBL/GenBank/DDBJ whole genome shotgun (WGS) entry which is preliminary data.</text>
</comment>
<dbReference type="PANTHER" id="PTHR47505">
    <property type="entry name" value="DNA UTILIZATION PROTEIN YHGH"/>
    <property type="match status" value="1"/>
</dbReference>
<dbReference type="InterPro" id="IPR051910">
    <property type="entry name" value="ComF/GntX_DNA_util-trans"/>
</dbReference>
<reference evidence="4 5" key="1">
    <citation type="submission" date="2024-06" db="EMBL/GenBank/DDBJ databases">
        <title>Genomic Encyclopedia of Type Strains, Phase IV (KMG-IV): sequencing the most valuable type-strain genomes for metagenomic binning, comparative biology and taxonomic classification.</title>
        <authorList>
            <person name="Goeker M."/>
        </authorList>
    </citation>
    <scope>NUCLEOTIDE SEQUENCE [LARGE SCALE GENOMIC DNA]</scope>
    <source>
        <strain evidence="4 5">DSM 29846</strain>
    </source>
</reference>
<dbReference type="PANTHER" id="PTHR47505:SF1">
    <property type="entry name" value="DNA UTILIZATION PROTEIN YHGH"/>
    <property type="match status" value="1"/>
</dbReference>
<dbReference type="SUPFAM" id="SSF53271">
    <property type="entry name" value="PRTase-like"/>
    <property type="match status" value="1"/>
</dbReference>
<sequence>MVARDYLHVADPVHKIKTIAIKDMARQTLNWPARMLFPPVCAGCRRHVSRPGVLCGACWPKLRLLEKPWCPVMGTPFTHDMGEGFLSAEAIADPPPFERARAAVVYSGVARQMVQGLKYQDRTDLAPWMARWMLRAGAELIGEADVVVPVPLHWRRFLRRQFNQSAELARAVSRLSGLPFSPAAVRRVKLTRQQVGLERHEREENVRAAFRVPPEAEIEISGRRVLVIDDVFTTGATVRAVAKALKKSGAGAVDVLTFARVLPGDFRADESATI</sequence>
<proteinExistence type="inferred from homology"/>
<keyword evidence="5" id="KW-1185">Reference proteome</keyword>
<evidence type="ECO:0000313" key="5">
    <source>
        <dbReference type="Proteomes" id="UP001549036"/>
    </source>
</evidence>
<gene>
    <name evidence="4" type="ORF">ABID26_005282</name>
</gene>
<evidence type="ECO:0000313" key="4">
    <source>
        <dbReference type="EMBL" id="MET3595867.1"/>
    </source>
</evidence>
<name>A0ABV2I0L6_9HYPH</name>
<organism evidence="4 5">
    <name type="scientific">Mesorhizobium shonense</name>
    <dbReference type="NCBI Taxonomy" id="1209948"/>
    <lineage>
        <taxon>Bacteria</taxon>
        <taxon>Pseudomonadati</taxon>
        <taxon>Pseudomonadota</taxon>
        <taxon>Alphaproteobacteria</taxon>
        <taxon>Hyphomicrobiales</taxon>
        <taxon>Phyllobacteriaceae</taxon>
        <taxon>Mesorhizobium</taxon>
    </lineage>
</organism>
<dbReference type="InterPro" id="IPR029057">
    <property type="entry name" value="PRTase-like"/>
</dbReference>
<evidence type="ECO:0000259" key="3">
    <source>
        <dbReference type="Pfam" id="PF18912"/>
    </source>
</evidence>
<dbReference type="InterPro" id="IPR000836">
    <property type="entry name" value="PRTase_dom"/>
</dbReference>
<feature type="domain" description="Double zinc ribbon" evidence="3">
    <location>
        <begin position="34"/>
        <end position="80"/>
    </location>
</feature>
<dbReference type="CDD" id="cd06223">
    <property type="entry name" value="PRTases_typeI"/>
    <property type="match status" value="1"/>
</dbReference>